<evidence type="ECO:0000313" key="1">
    <source>
        <dbReference type="EMBL" id="CAB4151790.1"/>
    </source>
</evidence>
<sequence>MILKRQCNVCRIYNNLTVLYFRDGYNKGVRYFDKICRKCCKKDFEKPNFIRQAVIGYKTEPYFEGENYEYKAPTLTEILKEYELPTESN</sequence>
<accession>A0A6J5N387</accession>
<proteinExistence type="predicted"/>
<gene>
    <name evidence="1" type="ORF">UFOVP600_33</name>
</gene>
<organism evidence="1">
    <name type="scientific">uncultured Caudovirales phage</name>
    <dbReference type="NCBI Taxonomy" id="2100421"/>
    <lineage>
        <taxon>Viruses</taxon>
        <taxon>Duplodnaviria</taxon>
        <taxon>Heunggongvirae</taxon>
        <taxon>Uroviricota</taxon>
        <taxon>Caudoviricetes</taxon>
        <taxon>Peduoviridae</taxon>
        <taxon>Maltschvirus</taxon>
        <taxon>Maltschvirus maltsch</taxon>
    </lineage>
</organism>
<dbReference type="EMBL" id="LR796560">
    <property type="protein sequence ID" value="CAB4151790.1"/>
    <property type="molecule type" value="Genomic_DNA"/>
</dbReference>
<name>A0A6J5N387_9CAUD</name>
<reference evidence="1" key="1">
    <citation type="submission" date="2020-04" db="EMBL/GenBank/DDBJ databases">
        <authorList>
            <person name="Chiriac C."/>
            <person name="Salcher M."/>
            <person name="Ghai R."/>
            <person name="Kavagutti S V."/>
        </authorList>
    </citation>
    <scope>NUCLEOTIDE SEQUENCE</scope>
</reference>
<protein>
    <submittedName>
        <fullName evidence="1">Uncharacterized protein</fullName>
    </submittedName>
</protein>